<dbReference type="InterPro" id="IPR043325">
    <property type="entry name" value="LTSS"/>
</dbReference>
<evidence type="ECO:0000256" key="4">
    <source>
        <dbReference type="ARBA" id="ARBA00023180"/>
    </source>
</evidence>
<feature type="signal peptide" evidence="6">
    <location>
        <begin position="1"/>
        <end position="22"/>
    </location>
</feature>
<comment type="caution">
    <text evidence="8">The sequence shown here is derived from an EMBL/GenBank/DDBJ whole genome shotgun (WGS) entry which is preliminary data.</text>
</comment>
<protein>
    <recommendedName>
        <fullName evidence="7">Bifunctional inhibitor/plant lipid transfer protein/seed storage helical domain-containing protein</fullName>
    </recommendedName>
</protein>
<dbReference type="PANTHER" id="PTHR33044">
    <property type="entry name" value="BIFUNCTIONAL INHIBITOR/LIPID-TRANSFER PROTEIN/SEED STORAGE 2S ALBUMIN SUPERFAMILY PROTEIN-RELATED"/>
    <property type="match status" value="1"/>
</dbReference>
<dbReference type="InterPro" id="IPR036312">
    <property type="entry name" value="Bifun_inhib/LTP/seed_sf"/>
</dbReference>
<gene>
    <name evidence="8" type="ORF">HU200_034095</name>
</gene>
<reference evidence="8" key="1">
    <citation type="submission" date="2020-07" db="EMBL/GenBank/DDBJ databases">
        <title>Genome sequence and genetic diversity analysis of an under-domesticated orphan crop, white fonio (Digitaria exilis).</title>
        <authorList>
            <person name="Bennetzen J.L."/>
            <person name="Chen S."/>
            <person name="Ma X."/>
            <person name="Wang X."/>
            <person name="Yssel A.E.J."/>
            <person name="Chaluvadi S.R."/>
            <person name="Johnson M."/>
            <person name="Gangashetty P."/>
            <person name="Hamidou F."/>
            <person name="Sanogo M.D."/>
            <person name="Zwaenepoel A."/>
            <person name="Wallace J."/>
            <person name="Van De Peer Y."/>
            <person name="Van Deynze A."/>
        </authorList>
    </citation>
    <scope>NUCLEOTIDE SEQUENCE</scope>
    <source>
        <tissue evidence="8">Leaves</tissue>
    </source>
</reference>
<keyword evidence="9" id="KW-1185">Reference proteome</keyword>
<dbReference type="GO" id="GO:0006869">
    <property type="term" value="P:lipid transport"/>
    <property type="evidence" value="ECO:0007669"/>
    <property type="project" value="InterPro"/>
</dbReference>
<dbReference type="GO" id="GO:0008289">
    <property type="term" value="F:lipid binding"/>
    <property type="evidence" value="ECO:0007669"/>
    <property type="project" value="InterPro"/>
</dbReference>
<organism evidence="8 9">
    <name type="scientific">Digitaria exilis</name>
    <dbReference type="NCBI Taxonomy" id="1010633"/>
    <lineage>
        <taxon>Eukaryota</taxon>
        <taxon>Viridiplantae</taxon>
        <taxon>Streptophyta</taxon>
        <taxon>Embryophyta</taxon>
        <taxon>Tracheophyta</taxon>
        <taxon>Spermatophyta</taxon>
        <taxon>Magnoliopsida</taxon>
        <taxon>Liliopsida</taxon>
        <taxon>Poales</taxon>
        <taxon>Poaceae</taxon>
        <taxon>PACMAD clade</taxon>
        <taxon>Panicoideae</taxon>
        <taxon>Panicodae</taxon>
        <taxon>Paniceae</taxon>
        <taxon>Anthephorinae</taxon>
        <taxon>Digitaria</taxon>
    </lineage>
</organism>
<dbReference type="AlphaFoldDB" id="A0A835BJZ2"/>
<evidence type="ECO:0000256" key="2">
    <source>
        <dbReference type="ARBA" id="ARBA00022729"/>
    </source>
</evidence>
<accession>A0A835BJZ2</accession>
<dbReference type="SMART" id="SM00499">
    <property type="entry name" value="AAI"/>
    <property type="match status" value="1"/>
</dbReference>
<dbReference type="CDD" id="cd00010">
    <property type="entry name" value="AAI_LTSS"/>
    <property type="match status" value="1"/>
</dbReference>
<evidence type="ECO:0000256" key="1">
    <source>
        <dbReference type="ARBA" id="ARBA00009748"/>
    </source>
</evidence>
<dbReference type="Gene3D" id="1.10.110.10">
    <property type="entry name" value="Plant lipid-transfer and hydrophobic proteins"/>
    <property type="match status" value="1"/>
</dbReference>
<evidence type="ECO:0000256" key="6">
    <source>
        <dbReference type="SAM" id="SignalP"/>
    </source>
</evidence>
<dbReference type="SUPFAM" id="SSF47699">
    <property type="entry name" value="Bifunctional inhibitor/lipid-transfer protein/seed storage 2S albumin"/>
    <property type="match status" value="1"/>
</dbReference>
<feature type="domain" description="Bifunctional inhibitor/plant lipid transfer protein/seed storage helical" evidence="7">
    <location>
        <begin position="55"/>
        <end position="136"/>
    </location>
</feature>
<evidence type="ECO:0000256" key="5">
    <source>
        <dbReference type="SAM" id="MobiDB-lite"/>
    </source>
</evidence>
<sequence length="151" mass="15318">MGSSKLAAGALFLAVALLVATALPPSAATSRGEPTTSSPAPAPGPGAPQPAATSCMPWFMGMTPCMDFFTDADVKAPSGSCCKGLQALVDGEPICLCHAMNGDIDNLMPASTDFSRVADLPSTCGVALPVEALSECESESYMLFLRLASTA</sequence>
<comment type="similarity">
    <text evidence="1">Belongs to the plant LTP family.</text>
</comment>
<proteinExistence type="inferred from homology"/>
<feature type="chain" id="PRO_5032991180" description="Bifunctional inhibitor/plant lipid transfer protein/seed storage helical domain-containing protein" evidence="6">
    <location>
        <begin position="23"/>
        <end position="151"/>
    </location>
</feature>
<keyword evidence="2 6" id="KW-0732">Signal</keyword>
<keyword evidence="4" id="KW-0325">Glycoprotein</keyword>
<evidence type="ECO:0000313" key="8">
    <source>
        <dbReference type="EMBL" id="KAF8700740.1"/>
    </source>
</evidence>
<evidence type="ECO:0000256" key="3">
    <source>
        <dbReference type="ARBA" id="ARBA00023157"/>
    </source>
</evidence>
<evidence type="ECO:0000259" key="7">
    <source>
        <dbReference type="SMART" id="SM00499"/>
    </source>
</evidence>
<keyword evidence="3" id="KW-1015">Disulfide bond</keyword>
<dbReference type="Proteomes" id="UP000636709">
    <property type="component" value="Unassembled WGS sequence"/>
</dbReference>
<name>A0A835BJZ2_9POAL</name>
<dbReference type="EMBL" id="JACEFO010001825">
    <property type="protein sequence ID" value="KAF8700740.1"/>
    <property type="molecule type" value="Genomic_DNA"/>
</dbReference>
<dbReference type="OrthoDB" id="677526at2759"/>
<dbReference type="InterPro" id="IPR000528">
    <property type="entry name" value="Plant_nsLTP"/>
</dbReference>
<dbReference type="InterPro" id="IPR016140">
    <property type="entry name" value="Bifunc_inhib/LTP/seed_store"/>
</dbReference>
<evidence type="ECO:0000313" key="9">
    <source>
        <dbReference type="Proteomes" id="UP000636709"/>
    </source>
</evidence>
<dbReference type="PRINTS" id="PR00382">
    <property type="entry name" value="LIPIDTRNSFER"/>
</dbReference>
<feature type="region of interest" description="Disordered" evidence="5">
    <location>
        <begin position="26"/>
        <end position="49"/>
    </location>
</feature>
<feature type="compositionally biased region" description="Low complexity" evidence="5">
    <location>
        <begin position="26"/>
        <end position="39"/>
    </location>
</feature>
<dbReference type="Pfam" id="PF14368">
    <property type="entry name" value="LTP_2"/>
    <property type="match status" value="1"/>
</dbReference>